<comment type="catalytic activity">
    <reaction evidence="1">
        <text>(7,8-dihydropterin-6-yl)methyl diphosphate + 4-aminobenzoate = 7,8-dihydropteroate + diphosphate</text>
        <dbReference type="Rhea" id="RHEA:19949"/>
        <dbReference type="ChEBI" id="CHEBI:17836"/>
        <dbReference type="ChEBI" id="CHEBI:17839"/>
        <dbReference type="ChEBI" id="CHEBI:33019"/>
        <dbReference type="ChEBI" id="CHEBI:72950"/>
        <dbReference type="EC" id="2.5.1.15"/>
    </reaction>
</comment>
<evidence type="ECO:0000256" key="24">
    <source>
        <dbReference type="ARBA" id="ARBA00068111"/>
    </source>
</evidence>
<dbReference type="NCBIfam" id="TIGR01498">
    <property type="entry name" value="folK"/>
    <property type="match status" value="1"/>
</dbReference>
<keyword evidence="14" id="KW-0479">Metal-binding</keyword>
<evidence type="ECO:0000256" key="22">
    <source>
        <dbReference type="ARBA" id="ARBA00061548"/>
    </source>
</evidence>
<dbReference type="InterPro" id="IPR006157">
    <property type="entry name" value="FolB_dom"/>
</dbReference>
<evidence type="ECO:0000313" key="27">
    <source>
        <dbReference type="Proteomes" id="UP000247702"/>
    </source>
</evidence>
<evidence type="ECO:0000256" key="1">
    <source>
        <dbReference type="ARBA" id="ARBA00000012"/>
    </source>
</evidence>
<evidence type="ECO:0000256" key="16">
    <source>
        <dbReference type="ARBA" id="ARBA00022777"/>
    </source>
</evidence>
<protein>
    <recommendedName>
        <fullName evidence="23">Folic acid synthesis protein FOL1</fullName>
        <ecNumber evidence="10">2.5.1.15</ecNumber>
        <ecNumber evidence="12">2.7.6.3</ecNumber>
        <ecNumber evidence="11">4.1.2.25</ecNumber>
    </recommendedName>
    <alternativeName>
        <fullName evidence="24">Folic acid synthesis protein fol1</fullName>
    </alternativeName>
</protein>
<dbReference type="InterPro" id="IPR035907">
    <property type="entry name" value="Hppk_sf"/>
</dbReference>
<dbReference type="Pfam" id="PF01288">
    <property type="entry name" value="HPPK"/>
    <property type="match status" value="1"/>
</dbReference>
<dbReference type="PANTHER" id="PTHR20941">
    <property type="entry name" value="FOLATE SYNTHESIS PROTEINS"/>
    <property type="match status" value="1"/>
</dbReference>
<dbReference type="GO" id="GO:0016301">
    <property type="term" value="F:kinase activity"/>
    <property type="evidence" value="ECO:0007669"/>
    <property type="project" value="UniProtKB-KW"/>
</dbReference>
<dbReference type="InterPro" id="IPR006390">
    <property type="entry name" value="DHP_synth_dom"/>
</dbReference>
<keyword evidence="19" id="KW-0289">Folate biosynthesis</keyword>
<dbReference type="InterPro" id="IPR011005">
    <property type="entry name" value="Dihydropteroate_synth-like_sf"/>
</dbReference>
<dbReference type="SMART" id="SM00905">
    <property type="entry name" value="FolB"/>
    <property type="match status" value="2"/>
</dbReference>
<dbReference type="GO" id="GO:0003848">
    <property type="term" value="F:2-amino-4-hydroxy-6-hydroxymethyldihydropteridine diphosphokinase activity"/>
    <property type="evidence" value="ECO:0007669"/>
    <property type="project" value="UniProtKB-EC"/>
</dbReference>
<evidence type="ECO:0000256" key="9">
    <source>
        <dbReference type="ARBA" id="ARBA00009951"/>
    </source>
</evidence>
<comment type="function">
    <text evidence="21">Catalyzes three sequential steps of tetrahydrofolate biosynthesis.</text>
</comment>
<dbReference type="CDD" id="cd00483">
    <property type="entry name" value="HPPK"/>
    <property type="match status" value="1"/>
</dbReference>
<dbReference type="Proteomes" id="UP000247702">
    <property type="component" value="Unassembled WGS sequence"/>
</dbReference>
<dbReference type="InterPro" id="IPR043133">
    <property type="entry name" value="GTP-CH-I_C/QueF"/>
</dbReference>
<dbReference type="FunFam" id="3.20.20.20:FF:000006">
    <property type="entry name" value="Dihydropteroate synthase"/>
    <property type="match status" value="1"/>
</dbReference>
<comment type="catalytic activity">
    <reaction evidence="3">
        <text>7,8-dihydroneopterin = 6-hydroxymethyl-7,8-dihydropterin + glycolaldehyde</text>
        <dbReference type="Rhea" id="RHEA:10540"/>
        <dbReference type="ChEBI" id="CHEBI:17001"/>
        <dbReference type="ChEBI" id="CHEBI:17071"/>
        <dbReference type="ChEBI" id="CHEBI:44841"/>
        <dbReference type="EC" id="4.1.2.25"/>
    </reaction>
</comment>
<dbReference type="Pfam" id="PF00809">
    <property type="entry name" value="Pterin_bind"/>
    <property type="match status" value="1"/>
</dbReference>
<evidence type="ECO:0000256" key="10">
    <source>
        <dbReference type="ARBA" id="ARBA00012458"/>
    </source>
</evidence>
<keyword evidence="13" id="KW-0808">Transferase</keyword>
<comment type="pathway">
    <text evidence="6">Cofactor biosynthesis; tetrahydrofolate biosynthesis; 2-amino-4-hydroxy-6-hydroxymethyl-7,8-dihydropteridine diphosphate from 7,8-dihydroneopterin triphosphate: step 3/4.</text>
</comment>
<keyword evidence="20" id="KW-0511">Multifunctional enzyme</keyword>
<dbReference type="EC" id="4.1.2.25" evidence="11"/>
<proteinExistence type="inferred from homology"/>
<dbReference type="GO" id="GO:0004150">
    <property type="term" value="F:dihydroneopterin aldolase activity"/>
    <property type="evidence" value="ECO:0007669"/>
    <property type="project" value="UniProtKB-EC"/>
</dbReference>
<dbReference type="PROSITE" id="PS00792">
    <property type="entry name" value="DHPS_1"/>
    <property type="match status" value="1"/>
</dbReference>
<evidence type="ECO:0000256" key="5">
    <source>
        <dbReference type="ARBA" id="ARBA00004763"/>
    </source>
</evidence>
<dbReference type="InterPro" id="IPR045031">
    <property type="entry name" value="DHP_synth-like"/>
</dbReference>
<keyword evidence="16" id="KW-0418">Kinase</keyword>
<dbReference type="GO" id="GO:0046654">
    <property type="term" value="P:tetrahydrofolate biosynthetic process"/>
    <property type="evidence" value="ECO:0007669"/>
    <property type="project" value="UniProtKB-UniPathway"/>
</dbReference>
<dbReference type="AlphaFoldDB" id="A0A2Z6RB44"/>
<evidence type="ECO:0000256" key="17">
    <source>
        <dbReference type="ARBA" id="ARBA00022840"/>
    </source>
</evidence>
<dbReference type="PROSITE" id="PS00793">
    <property type="entry name" value="DHPS_2"/>
    <property type="match status" value="1"/>
</dbReference>
<dbReference type="CDD" id="cd00534">
    <property type="entry name" value="DHNA_DHNTPE"/>
    <property type="match status" value="2"/>
</dbReference>
<comment type="similarity">
    <text evidence="8">In the N-terminal section; belongs to the DHNA family.</text>
</comment>
<dbReference type="InterPro" id="IPR000489">
    <property type="entry name" value="Pterin-binding_dom"/>
</dbReference>
<dbReference type="InterPro" id="IPR000550">
    <property type="entry name" value="Hppk"/>
</dbReference>
<dbReference type="CDD" id="cd00739">
    <property type="entry name" value="DHPS"/>
    <property type="match status" value="1"/>
</dbReference>
<dbReference type="GO" id="GO:0005524">
    <property type="term" value="F:ATP binding"/>
    <property type="evidence" value="ECO:0007669"/>
    <property type="project" value="UniProtKB-KW"/>
</dbReference>
<evidence type="ECO:0000256" key="21">
    <source>
        <dbReference type="ARBA" id="ARBA00058009"/>
    </source>
</evidence>
<evidence type="ECO:0000313" key="26">
    <source>
        <dbReference type="EMBL" id="GBB94879.1"/>
    </source>
</evidence>
<dbReference type="GO" id="GO:0046656">
    <property type="term" value="P:folic acid biosynthetic process"/>
    <property type="evidence" value="ECO:0007669"/>
    <property type="project" value="UniProtKB-KW"/>
</dbReference>
<dbReference type="GO" id="GO:0004156">
    <property type="term" value="F:dihydropteroate synthase activity"/>
    <property type="evidence" value="ECO:0007669"/>
    <property type="project" value="UniProtKB-EC"/>
</dbReference>
<keyword evidence="27" id="KW-1185">Reference proteome</keyword>
<evidence type="ECO:0000256" key="12">
    <source>
        <dbReference type="ARBA" id="ARBA00013253"/>
    </source>
</evidence>
<dbReference type="PROSITE" id="PS50972">
    <property type="entry name" value="PTERIN_BINDING"/>
    <property type="match status" value="1"/>
</dbReference>
<evidence type="ECO:0000256" key="14">
    <source>
        <dbReference type="ARBA" id="ARBA00022723"/>
    </source>
</evidence>
<evidence type="ECO:0000256" key="13">
    <source>
        <dbReference type="ARBA" id="ARBA00022679"/>
    </source>
</evidence>
<evidence type="ECO:0000256" key="3">
    <source>
        <dbReference type="ARBA" id="ARBA00001353"/>
    </source>
</evidence>
<comment type="similarity">
    <text evidence="22">In the central section; belongs to the HPPK family.</text>
</comment>
<dbReference type="Gene3D" id="3.30.70.560">
    <property type="entry name" value="7,8-Dihydro-6-hydroxymethylpterin-pyrophosphokinase HPPK"/>
    <property type="match status" value="1"/>
</dbReference>
<name>A0A2Z6RB44_9GLOM</name>
<reference evidence="26 27" key="1">
    <citation type="submission" date="2017-11" db="EMBL/GenBank/DDBJ databases">
        <title>The genome of Rhizophagus clarus HR1 reveals common genetic basis of auxotrophy among arbuscular mycorrhizal fungi.</title>
        <authorList>
            <person name="Kobayashi Y."/>
        </authorList>
    </citation>
    <scope>NUCLEOTIDE SEQUENCE [LARGE SCALE GENOMIC DNA]</scope>
    <source>
        <strain evidence="26 27">HR1</strain>
    </source>
</reference>
<dbReference type="UniPathway" id="UPA00077">
    <property type="reaction ID" value="UER00155"/>
</dbReference>
<comment type="pathway">
    <text evidence="5">Cofactor biosynthesis; tetrahydrofolate biosynthesis; 7,8-dihydrofolate from 2-amino-4-hydroxy-6-hydroxymethyl-7,8-dihydropteridine diphosphate and 4-aminobenzoate: step 1/2.</text>
</comment>
<dbReference type="GO" id="GO:0046872">
    <property type="term" value="F:metal ion binding"/>
    <property type="evidence" value="ECO:0007669"/>
    <property type="project" value="UniProtKB-KW"/>
</dbReference>
<dbReference type="SUPFAM" id="SSF51717">
    <property type="entry name" value="Dihydropteroate synthetase-like"/>
    <property type="match status" value="1"/>
</dbReference>
<evidence type="ECO:0000256" key="2">
    <source>
        <dbReference type="ARBA" id="ARBA00000198"/>
    </source>
</evidence>
<keyword evidence="18" id="KW-0460">Magnesium</keyword>
<comment type="catalytic activity">
    <reaction evidence="2">
        <text>6-hydroxymethyl-7,8-dihydropterin + ATP = (7,8-dihydropterin-6-yl)methyl diphosphate + AMP + H(+)</text>
        <dbReference type="Rhea" id="RHEA:11412"/>
        <dbReference type="ChEBI" id="CHEBI:15378"/>
        <dbReference type="ChEBI" id="CHEBI:30616"/>
        <dbReference type="ChEBI" id="CHEBI:44841"/>
        <dbReference type="ChEBI" id="CHEBI:72950"/>
        <dbReference type="ChEBI" id="CHEBI:456215"/>
        <dbReference type="EC" id="2.7.6.3"/>
    </reaction>
</comment>
<keyword evidence="17" id="KW-0067">ATP-binding</keyword>
<gene>
    <name evidence="26" type="ORF">RclHR1_02430020</name>
</gene>
<evidence type="ECO:0000256" key="20">
    <source>
        <dbReference type="ARBA" id="ARBA00023268"/>
    </source>
</evidence>
<dbReference type="EC" id="2.5.1.15" evidence="10"/>
<dbReference type="EMBL" id="BEXD01001591">
    <property type="protein sequence ID" value="GBB94879.1"/>
    <property type="molecule type" value="Genomic_DNA"/>
</dbReference>
<feature type="domain" description="Pterin-binding" evidence="25">
    <location>
        <begin position="454"/>
        <end position="719"/>
    </location>
</feature>
<dbReference type="NCBIfam" id="TIGR01496">
    <property type="entry name" value="DHPS"/>
    <property type="match status" value="1"/>
</dbReference>
<evidence type="ECO:0000256" key="23">
    <source>
        <dbReference type="ARBA" id="ARBA00067568"/>
    </source>
</evidence>
<accession>A0A2Z6RB44</accession>
<dbReference type="EC" id="2.7.6.3" evidence="12"/>
<evidence type="ECO:0000256" key="6">
    <source>
        <dbReference type="ARBA" id="ARBA00005013"/>
    </source>
</evidence>
<dbReference type="Pfam" id="PF02152">
    <property type="entry name" value="FolB"/>
    <property type="match status" value="2"/>
</dbReference>
<evidence type="ECO:0000256" key="7">
    <source>
        <dbReference type="ARBA" id="ARBA00005051"/>
    </source>
</evidence>
<evidence type="ECO:0000256" key="15">
    <source>
        <dbReference type="ARBA" id="ARBA00022741"/>
    </source>
</evidence>
<dbReference type="PANTHER" id="PTHR20941:SF1">
    <property type="entry name" value="FOLIC ACID SYNTHESIS PROTEIN FOL1"/>
    <property type="match status" value="1"/>
</dbReference>
<comment type="caution">
    <text evidence="26">The sequence shown here is derived from an EMBL/GenBank/DDBJ whole genome shotgun (WGS) entry which is preliminary data.</text>
</comment>
<dbReference type="Gene3D" id="3.20.20.20">
    <property type="entry name" value="Dihydropteroate synthase-like"/>
    <property type="match status" value="1"/>
</dbReference>
<evidence type="ECO:0000256" key="8">
    <source>
        <dbReference type="ARBA" id="ARBA00009640"/>
    </source>
</evidence>
<dbReference type="SUPFAM" id="SSF55083">
    <property type="entry name" value="6-hydroxymethyl-7,8-dihydropterin pyrophosphokinase, HPPK"/>
    <property type="match status" value="1"/>
</dbReference>
<dbReference type="SUPFAM" id="SSF55620">
    <property type="entry name" value="Tetrahydrobiopterin biosynthesis enzymes-like"/>
    <property type="match status" value="2"/>
</dbReference>
<keyword evidence="15" id="KW-0547">Nucleotide-binding</keyword>
<dbReference type="NCBIfam" id="TIGR00525">
    <property type="entry name" value="folB"/>
    <property type="match status" value="1"/>
</dbReference>
<dbReference type="GO" id="GO:0005740">
    <property type="term" value="C:mitochondrial envelope"/>
    <property type="evidence" value="ECO:0007669"/>
    <property type="project" value="TreeGrafter"/>
</dbReference>
<dbReference type="Gene3D" id="3.30.1130.10">
    <property type="match status" value="2"/>
</dbReference>
<comment type="similarity">
    <text evidence="9">In the C-terminal section; belongs to the DHPS family.</text>
</comment>
<evidence type="ECO:0000256" key="11">
    <source>
        <dbReference type="ARBA" id="ARBA00013043"/>
    </source>
</evidence>
<dbReference type="NCBIfam" id="TIGR00526">
    <property type="entry name" value="folB_dom"/>
    <property type="match status" value="2"/>
</dbReference>
<evidence type="ECO:0000259" key="25">
    <source>
        <dbReference type="PROSITE" id="PS50972"/>
    </source>
</evidence>
<dbReference type="STRING" id="94130.A0A2Z6RB44"/>
<dbReference type="InterPro" id="IPR006156">
    <property type="entry name" value="Dihydroneopterin_aldolase"/>
</dbReference>
<comment type="cofactor">
    <cofactor evidence="4">
        <name>Mg(2+)</name>
        <dbReference type="ChEBI" id="CHEBI:18420"/>
    </cofactor>
</comment>
<evidence type="ECO:0000256" key="4">
    <source>
        <dbReference type="ARBA" id="ARBA00001946"/>
    </source>
</evidence>
<organism evidence="26 27">
    <name type="scientific">Rhizophagus clarus</name>
    <dbReference type="NCBI Taxonomy" id="94130"/>
    <lineage>
        <taxon>Eukaryota</taxon>
        <taxon>Fungi</taxon>
        <taxon>Fungi incertae sedis</taxon>
        <taxon>Mucoromycota</taxon>
        <taxon>Glomeromycotina</taxon>
        <taxon>Glomeromycetes</taxon>
        <taxon>Glomerales</taxon>
        <taxon>Glomeraceae</taxon>
        <taxon>Rhizophagus</taxon>
    </lineage>
</organism>
<sequence length="733" mass="82543">MEDKIIIKDLEVHNIIGVDSWERVKKQPVIINLIVYTDISQAGETDHLPYSIDYSSITKNVTKFSEESSFKSIEALADAIAKLCITEFHIPKVNVRLEKPKALLHAKCAGVEITRTKEDYDELSKSRSGGNEYDDRIFVQDLRLNTIIGINPWEREEKQSVIVNLTIYPTYKVDSCKDYVIKPHNYRTIVRTVSKHVEESKYKTVEAFATSIARIAIMECHVNKITVKVEKPSALMFAASAGVEIIRSQTYFNKNISTINTQRRSVNNKDIPEGYNHLVYIALGSNMGNCIENINEALRLFEPECRVLDTSFMYETSPMYVVDQPNFINAACKIATNLDPEGLLIKLKNIESNMGRTQTIRYGQRPIDLDIIFYDDIEYTSSTLTIPHPLMGEREFVLRPLCDIEKGLEHPKLFRTCGQLLSHYLKSPSYSPDNFVNKILSIKNDSTLKWSTKTFIMGIINVTPDSFSDGGLYINVDSALSHALKLVEEGADILDIGGCSTRPDADDVPIEEEINRVLPVIRAIRSSSNNTLSNIPISIDTFHSEVAEKAIQNGANIINDISGGLLDERIYSISAKYNLPIILQHMRGTPKTMNQLTDYNNDLILDISNELYERVKVAINAGVKRWNIIVDPGIGFAKKFNQNLEILKRLNEFNGKNSLLEGFPCLIGVSRKSFIGKVTDQPIPQNRNWGTAAACTAAISAGADILRVHDVKEMLDVIKVSDSIWRVNKKEIQ</sequence>
<evidence type="ECO:0000256" key="18">
    <source>
        <dbReference type="ARBA" id="ARBA00022842"/>
    </source>
</evidence>
<evidence type="ECO:0000256" key="19">
    <source>
        <dbReference type="ARBA" id="ARBA00022909"/>
    </source>
</evidence>
<comment type="pathway">
    <text evidence="7">Cofactor biosynthesis; tetrahydrofolate biosynthesis; 2-amino-4-hydroxy-6-hydroxymethyl-7,8-dihydropteridine diphosphate from 7,8-dihydroneopterin triphosphate: step 4/4.</text>
</comment>